<dbReference type="EMBL" id="CABWKZ010000045">
    <property type="protein sequence ID" value="VXA57734.1"/>
    <property type="molecule type" value="Genomic_DNA"/>
</dbReference>
<dbReference type="Proteomes" id="UP000430404">
    <property type="component" value="Unassembled WGS sequence"/>
</dbReference>
<evidence type="ECO:0000313" key="1">
    <source>
        <dbReference type="EMBL" id="VXA57734.1"/>
    </source>
</evidence>
<protein>
    <submittedName>
        <fullName evidence="1">Uncharacterized protein</fullName>
    </submittedName>
</protein>
<reference evidence="1 2" key="1">
    <citation type="submission" date="2019-10" db="EMBL/GenBank/DDBJ databases">
        <authorList>
            <person name="Karimi E."/>
        </authorList>
    </citation>
    <scope>NUCLEOTIDE SEQUENCE [LARGE SCALE GENOMIC DNA]</scope>
    <source>
        <strain evidence="1">Acinetobacter sp. 8BE</strain>
    </source>
</reference>
<proteinExistence type="predicted"/>
<accession>A0A653KA05</accession>
<dbReference type="AlphaFoldDB" id="A0A653KA05"/>
<sequence>MGKGTFKAYEKGEWGGDVVGAWGIVTSP</sequence>
<name>A0A653KA05_9GAMM</name>
<evidence type="ECO:0000313" key="2">
    <source>
        <dbReference type="Proteomes" id="UP000430404"/>
    </source>
</evidence>
<gene>
    <name evidence="1" type="ORF">ACI8B_50219</name>
</gene>
<organism evidence="1 2">
    <name type="scientific">Acinetobacter proteolyticus</name>
    <dbReference type="NCBI Taxonomy" id="1776741"/>
    <lineage>
        <taxon>Bacteria</taxon>
        <taxon>Pseudomonadati</taxon>
        <taxon>Pseudomonadota</taxon>
        <taxon>Gammaproteobacteria</taxon>
        <taxon>Moraxellales</taxon>
        <taxon>Moraxellaceae</taxon>
        <taxon>Acinetobacter</taxon>
    </lineage>
</organism>